<organism evidence="7 8">
    <name type="scientific">Ilumatobacter coccineus (strain NBRC 103263 / KCTC 29153 / YM16-304)</name>
    <dbReference type="NCBI Taxonomy" id="1313172"/>
    <lineage>
        <taxon>Bacteria</taxon>
        <taxon>Bacillati</taxon>
        <taxon>Actinomycetota</taxon>
        <taxon>Acidimicrobiia</taxon>
        <taxon>Acidimicrobiales</taxon>
        <taxon>Ilumatobacteraceae</taxon>
        <taxon>Ilumatobacter</taxon>
    </lineage>
</organism>
<feature type="transmembrane region" description="Helical" evidence="6">
    <location>
        <begin position="176"/>
        <end position="201"/>
    </location>
</feature>
<evidence type="ECO:0000256" key="4">
    <source>
        <dbReference type="ARBA" id="ARBA00023136"/>
    </source>
</evidence>
<accession>A0A6C7DVZ4</accession>
<feature type="compositionally biased region" description="Low complexity" evidence="5">
    <location>
        <begin position="692"/>
        <end position="710"/>
    </location>
</feature>
<name>A0A6C7DVZ4_ILUCY</name>
<keyword evidence="4 6" id="KW-0472">Membrane</keyword>
<keyword evidence="1" id="KW-1003">Cell membrane</keyword>
<gene>
    <name evidence="7" type="ORF">YM304_05100</name>
</gene>
<dbReference type="Proteomes" id="UP000011863">
    <property type="component" value="Chromosome"/>
</dbReference>
<dbReference type="EMBL" id="AP012057">
    <property type="protein sequence ID" value="BAN00824.1"/>
    <property type="molecule type" value="Genomic_DNA"/>
</dbReference>
<evidence type="ECO:0000256" key="1">
    <source>
        <dbReference type="ARBA" id="ARBA00022475"/>
    </source>
</evidence>
<feature type="compositionally biased region" description="Acidic residues" evidence="5">
    <location>
        <begin position="971"/>
        <end position="1008"/>
    </location>
</feature>
<evidence type="ECO:0000256" key="5">
    <source>
        <dbReference type="SAM" id="MobiDB-lite"/>
    </source>
</evidence>
<feature type="region of interest" description="Disordered" evidence="5">
    <location>
        <begin position="686"/>
        <end position="710"/>
    </location>
</feature>
<dbReference type="PANTHER" id="PTHR39344:SF1">
    <property type="entry name" value="UPF0182 PROTEIN SLL1060"/>
    <property type="match status" value="1"/>
</dbReference>
<proteinExistence type="predicted"/>
<feature type="region of interest" description="Disordered" evidence="5">
    <location>
        <begin position="897"/>
        <end position="918"/>
    </location>
</feature>
<feature type="transmembrane region" description="Helical" evidence="6">
    <location>
        <begin position="21"/>
        <end position="44"/>
    </location>
</feature>
<dbReference type="OrthoDB" id="9763654at2"/>
<evidence type="ECO:0000256" key="2">
    <source>
        <dbReference type="ARBA" id="ARBA00022692"/>
    </source>
</evidence>
<feature type="transmembrane region" description="Helical" evidence="6">
    <location>
        <begin position="116"/>
        <end position="135"/>
    </location>
</feature>
<dbReference type="InterPro" id="IPR005372">
    <property type="entry name" value="UPF0182"/>
</dbReference>
<evidence type="ECO:0000256" key="3">
    <source>
        <dbReference type="ARBA" id="ARBA00022989"/>
    </source>
</evidence>
<keyword evidence="2 6" id="KW-0812">Transmembrane</keyword>
<feature type="transmembrane region" description="Helical" evidence="6">
    <location>
        <begin position="213"/>
        <end position="232"/>
    </location>
</feature>
<dbReference type="GO" id="GO:0016020">
    <property type="term" value="C:membrane"/>
    <property type="evidence" value="ECO:0007669"/>
    <property type="project" value="InterPro"/>
</dbReference>
<protein>
    <submittedName>
        <fullName evidence="7">Uncharacterized protein</fullName>
    </submittedName>
</protein>
<evidence type="ECO:0000256" key="6">
    <source>
        <dbReference type="SAM" id="Phobius"/>
    </source>
</evidence>
<dbReference type="AlphaFoldDB" id="A0A6C7DVZ4"/>
<dbReference type="GO" id="GO:0005576">
    <property type="term" value="C:extracellular region"/>
    <property type="evidence" value="ECO:0007669"/>
    <property type="project" value="TreeGrafter"/>
</dbReference>
<keyword evidence="8" id="KW-1185">Reference proteome</keyword>
<feature type="compositionally biased region" description="Acidic residues" evidence="5">
    <location>
        <begin position="897"/>
        <end position="913"/>
    </location>
</feature>
<feature type="region of interest" description="Disordered" evidence="5">
    <location>
        <begin position="963"/>
        <end position="1008"/>
    </location>
</feature>
<evidence type="ECO:0000313" key="8">
    <source>
        <dbReference type="Proteomes" id="UP000011863"/>
    </source>
</evidence>
<feature type="transmembrane region" description="Helical" evidence="6">
    <location>
        <begin position="287"/>
        <end position="307"/>
    </location>
</feature>
<sequence>MRRSSDLPVDAPRRRVSGRGVLIVLGGLFLFVLIFGRAIARFYVDYLWHDALDRGDIFWGVIGAKVTLFLGFFAIFAVLAGLNLFVADRVAPETFPAEVHPYVERFHDLFGRRLRLLRYLVALLFAIMLAIPAIARWQQWLLFRNSKSFGVADAQFGNDVGFYVFQLPFLSFVFDWMFAAVIVVLLLTIAAHVLNGGVVFVSPVPVIRQATKTHVAVLLALLAVLKAADYWLDRYELTNAQTGIVQGATYSVVNAQIPAIMLLILIAGLTAVLYFSVAKTGSFRLPVIASALWLVVSIVGGVIYPAVVQGLIVNPDQESRESEYIERNVRATREAYDLTEVDVRPIEFDDDLTAAEVESDLEAIDNVRLLNPTAMLDRFVFDRGDVSELTINDLDVDRQSLDGKDEQVFVGALELDLAGIPNRSWQGLHLLNTRGCGMVMAPANAVTARGQRPVYQTVELERPELYFSPSLTGYAIANTESNERECEEPHQYEGELGVPMSSFVRKAAFSLAFLDYNLLLSGAIQSDSTMLWVRGINDRLEKLAPFLSYDADPYPVALNGRVNWVVDAYTTTSRYPYSESVGDVSRSSSSGLSSSDNYIRNSVKVVVDGYSGDTTFYAVDEEDPILRAWRSAFPDLFTDFAEMPDELREHLRYPEDLFRVQTERYSKYRIDPELFFDRTGAWSIAQAPPGTPTAATTTGTATESTTAGSASRNTFAVEANTPRFSPYYTYFDTSLPDEPLDEEFVLFRPFVEFSTDNSRTQLQAYMTASSDPDTYGQLTTYVVQPGDENQLPDGPLRVASDAESTELISLRISRDNDGGTGVVFGDLQVVPVADGLIYIRPYYVTQSQTGSRVSQTTEFRAVIVSHDGQAVLAQTITEALTELFPGFDGELDEIAEIDPDDPAAEPTDPDDPDATPVDRTSDELLLAVNDLLIEADAALASGDLGAYQDKVDEANATLAQAIELLGIAPEPEPESTDDGDESSEGDEAGDDEPATDDGDESSSDDTDG</sequence>
<feature type="transmembrane region" description="Helical" evidence="6">
    <location>
        <begin position="252"/>
        <end position="275"/>
    </location>
</feature>
<feature type="transmembrane region" description="Helical" evidence="6">
    <location>
        <begin position="64"/>
        <end position="86"/>
    </location>
</feature>
<dbReference type="PANTHER" id="PTHR39344">
    <property type="entry name" value="UPF0182 PROTEIN SLL1060"/>
    <property type="match status" value="1"/>
</dbReference>
<dbReference type="Pfam" id="PF03699">
    <property type="entry name" value="UPF0182"/>
    <property type="match status" value="1"/>
</dbReference>
<dbReference type="KEGG" id="aym:YM304_05100"/>
<evidence type="ECO:0000313" key="7">
    <source>
        <dbReference type="EMBL" id="BAN00824.1"/>
    </source>
</evidence>
<keyword evidence="3 6" id="KW-1133">Transmembrane helix</keyword>
<reference evidence="7 8" key="1">
    <citation type="journal article" date="2013" name="Int. J. Syst. Evol. Microbiol.">
        <title>Ilumatobacter nonamiense sp. nov. and Ilumatobacter coccineum sp. nov., isolated from seashore sand.</title>
        <authorList>
            <person name="Matsumoto A."/>
            <person name="Kasai H."/>
            <person name="Matsuo Y."/>
            <person name="Shizuri Y."/>
            <person name="Ichikawa N."/>
            <person name="Fujita N."/>
            <person name="Omura S."/>
            <person name="Takahashi Y."/>
        </authorList>
    </citation>
    <scope>NUCLEOTIDE SEQUENCE [LARGE SCALE GENOMIC DNA]</scope>
    <source>
        <strain evidence="8">NBRC 103263 / KCTC 29153 / YM16-304</strain>
    </source>
</reference>
<dbReference type="RefSeq" id="WP_015440072.1">
    <property type="nucleotide sequence ID" value="NC_020520.1"/>
</dbReference>